<organism evidence="3 4">
    <name type="scientific">Desulfofundulus luciae</name>
    <dbReference type="NCBI Taxonomy" id="74702"/>
    <lineage>
        <taxon>Bacteria</taxon>
        <taxon>Bacillati</taxon>
        <taxon>Bacillota</taxon>
        <taxon>Clostridia</taxon>
        <taxon>Eubacteriales</taxon>
        <taxon>Peptococcaceae</taxon>
        <taxon>Desulfofundulus</taxon>
    </lineage>
</organism>
<evidence type="ECO:0000313" key="3">
    <source>
        <dbReference type="EMBL" id="MDQ0286647.1"/>
    </source>
</evidence>
<dbReference type="PANTHER" id="PTHR47618:SF1">
    <property type="entry name" value="BIFUNCTIONAL OLIGORIBONUCLEASE AND PAP PHOSPHATASE NRNA"/>
    <property type="match status" value="1"/>
</dbReference>
<evidence type="ECO:0000259" key="1">
    <source>
        <dbReference type="Pfam" id="PF01368"/>
    </source>
</evidence>
<feature type="domain" description="DDH" evidence="1">
    <location>
        <begin position="17"/>
        <end position="159"/>
    </location>
</feature>
<dbReference type="EC" id="3.1.13.3" evidence="3"/>
<dbReference type="Gene3D" id="3.10.310.30">
    <property type="match status" value="1"/>
</dbReference>
<dbReference type="SUPFAM" id="SSF64182">
    <property type="entry name" value="DHH phosphoesterases"/>
    <property type="match status" value="1"/>
</dbReference>
<feature type="domain" description="DHHA1" evidence="2">
    <location>
        <begin position="237"/>
        <end position="321"/>
    </location>
</feature>
<gene>
    <name evidence="3" type="ORF">J2Z49_001761</name>
</gene>
<evidence type="ECO:0000259" key="2">
    <source>
        <dbReference type="Pfam" id="PF02272"/>
    </source>
</evidence>
<keyword evidence="4" id="KW-1185">Reference proteome</keyword>
<protein>
    <submittedName>
        <fullName evidence="3">Phosphoesterase RecJ-like protein</fullName>
        <ecNumber evidence="3">3.1.13.3</ecNumber>
        <ecNumber evidence="3">3.1.3.7</ecNumber>
    </submittedName>
</protein>
<sequence length="324" mass="35562">MMTSLGTIAECLKKSRRVVLSGHVMPDGDCLGSVAALGLGLLKLGKEVTLASPDPLPELYRFLPGADRFLIGEQALKRDYDTFVVLDSSVPDRLGMLKELLFRDLVVCIIDHHVGKHDFGHHVYVDPEAAATGEIIQDLLDLLQVPPQVEIASCLYTAIVTDTGSFRYQNTTPLTHRRVARLMDEGVDAARLNVLLFEQKSLLHLRVLQAALQTLDLTPCGRVAWMSVTRETLDSLGAQEEHTDGLIDYVRSLRGVEVALLFREIVPGRWKVGLRSRGQVDVQRVASQFNGGGHLRAAGAVVEGEGGVITKRVVEAVLKVMQEE</sequence>
<reference evidence="3 4" key="1">
    <citation type="submission" date="2023-07" db="EMBL/GenBank/DDBJ databases">
        <title>Genomic Encyclopedia of Type Strains, Phase IV (KMG-IV): sequencing the most valuable type-strain genomes for metagenomic binning, comparative biology and taxonomic classification.</title>
        <authorList>
            <person name="Goeker M."/>
        </authorList>
    </citation>
    <scope>NUCLEOTIDE SEQUENCE [LARGE SCALE GENOMIC DNA]</scope>
    <source>
        <strain evidence="3 4">DSM 12396</strain>
    </source>
</reference>
<dbReference type="InterPro" id="IPR051319">
    <property type="entry name" value="Oligoribo/pAp-PDE_c-di-AMP_PDE"/>
</dbReference>
<dbReference type="Proteomes" id="UP001225644">
    <property type="component" value="Unassembled WGS sequence"/>
</dbReference>
<dbReference type="Pfam" id="PF02272">
    <property type="entry name" value="DHHA1"/>
    <property type="match status" value="1"/>
</dbReference>
<comment type="caution">
    <text evidence="3">The sequence shown here is derived from an EMBL/GenBank/DDBJ whole genome shotgun (WGS) entry which is preliminary data.</text>
</comment>
<dbReference type="Pfam" id="PF01368">
    <property type="entry name" value="DHH"/>
    <property type="match status" value="1"/>
</dbReference>
<dbReference type="GO" id="GO:0008441">
    <property type="term" value="F:3'(2'),5'-bisphosphate nucleotidase activity"/>
    <property type="evidence" value="ECO:0007669"/>
    <property type="project" value="UniProtKB-EC"/>
</dbReference>
<dbReference type="PANTHER" id="PTHR47618">
    <property type="entry name" value="BIFUNCTIONAL OLIGORIBONUCLEASE AND PAP PHOSPHATASE NRNA"/>
    <property type="match status" value="1"/>
</dbReference>
<dbReference type="EMBL" id="JAUSUX010000012">
    <property type="protein sequence ID" value="MDQ0286647.1"/>
    <property type="molecule type" value="Genomic_DNA"/>
</dbReference>
<name>A0ABU0B1P4_9FIRM</name>
<dbReference type="EC" id="3.1.3.7" evidence="3"/>
<dbReference type="InterPro" id="IPR038763">
    <property type="entry name" value="DHH_sf"/>
</dbReference>
<keyword evidence="3" id="KW-0378">Hydrolase</keyword>
<evidence type="ECO:0000313" key="4">
    <source>
        <dbReference type="Proteomes" id="UP001225644"/>
    </source>
</evidence>
<dbReference type="InterPro" id="IPR001667">
    <property type="entry name" value="DDH_dom"/>
</dbReference>
<proteinExistence type="predicted"/>
<accession>A0ABU0B1P4</accession>
<dbReference type="Gene3D" id="3.90.1640.10">
    <property type="entry name" value="inorganic pyrophosphatase (n-terminal core)"/>
    <property type="match status" value="1"/>
</dbReference>
<dbReference type="InterPro" id="IPR003156">
    <property type="entry name" value="DHHA1_dom"/>
</dbReference>